<dbReference type="Proteomes" id="UP000297714">
    <property type="component" value="Unassembled WGS sequence"/>
</dbReference>
<dbReference type="AlphaFoldDB" id="A0A4Z0YFZ2"/>
<organism evidence="1 2">
    <name type="scientific">Caproiciproducens galactitolivorans</name>
    <dbReference type="NCBI Taxonomy" id="642589"/>
    <lineage>
        <taxon>Bacteria</taxon>
        <taxon>Bacillati</taxon>
        <taxon>Bacillota</taxon>
        <taxon>Clostridia</taxon>
        <taxon>Eubacteriales</taxon>
        <taxon>Acutalibacteraceae</taxon>
        <taxon>Caproiciproducens</taxon>
    </lineage>
</organism>
<keyword evidence="2" id="KW-1185">Reference proteome</keyword>
<accession>A0A4Z0YFZ2</accession>
<sequence length="92" mass="10518">MIIFFIPTHQVGRRTSESAGHFFNFIGRNIADNSAFVSLYGLPVYANLLSQVIESQSFFFSFSTDIVPYRSYHLLLFSIIAKITYFAICFSD</sequence>
<gene>
    <name evidence="1" type="ORF">CAGA_00040</name>
</gene>
<comment type="caution">
    <text evidence="1">The sequence shown here is derived from an EMBL/GenBank/DDBJ whole genome shotgun (WGS) entry which is preliminary data.</text>
</comment>
<name>A0A4Z0YFZ2_9FIRM</name>
<evidence type="ECO:0000313" key="1">
    <source>
        <dbReference type="EMBL" id="TGJ77613.1"/>
    </source>
</evidence>
<dbReference type="EMBL" id="SRMQ01000001">
    <property type="protein sequence ID" value="TGJ77613.1"/>
    <property type="molecule type" value="Genomic_DNA"/>
</dbReference>
<reference evidence="1 2" key="1">
    <citation type="submission" date="2019-04" db="EMBL/GenBank/DDBJ databases">
        <authorList>
            <person name="Poehlein A."/>
            <person name="Bengelsdorf F.R."/>
            <person name="Duerre P."/>
            <person name="Daniel R."/>
        </authorList>
    </citation>
    <scope>NUCLEOTIDE SEQUENCE [LARGE SCALE GENOMIC DNA]</scope>
    <source>
        <strain evidence="1 2">BS-1</strain>
    </source>
</reference>
<protein>
    <submittedName>
        <fullName evidence="1">Uncharacterized protein</fullName>
    </submittedName>
</protein>
<evidence type="ECO:0000313" key="2">
    <source>
        <dbReference type="Proteomes" id="UP000297714"/>
    </source>
</evidence>
<proteinExistence type="predicted"/>